<accession>A5DTI1</accession>
<dbReference type="GO" id="GO:0000981">
    <property type="term" value="F:DNA-binding transcription factor activity, RNA polymerase II-specific"/>
    <property type="evidence" value="ECO:0007669"/>
    <property type="project" value="InterPro"/>
</dbReference>
<evidence type="ECO:0000259" key="4">
    <source>
        <dbReference type="PROSITE" id="PS50048"/>
    </source>
</evidence>
<name>A5DTI1_LODEL</name>
<dbReference type="GeneID" id="5235339"/>
<dbReference type="FunCoup" id="A5DTI1">
    <property type="interactions" value="219"/>
</dbReference>
<feature type="region of interest" description="Disordered" evidence="3">
    <location>
        <begin position="1"/>
        <end position="20"/>
    </location>
</feature>
<reference evidence="5 6" key="1">
    <citation type="journal article" date="2009" name="Nature">
        <title>Evolution of pathogenicity and sexual reproduction in eight Candida genomes.</title>
        <authorList>
            <person name="Butler G."/>
            <person name="Rasmussen M.D."/>
            <person name="Lin M.F."/>
            <person name="Santos M.A."/>
            <person name="Sakthikumar S."/>
            <person name="Munro C.A."/>
            <person name="Rheinbay E."/>
            <person name="Grabherr M."/>
            <person name="Forche A."/>
            <person name="Reedy J.L."/>
            <person name="Agrafioti I."/>
            <person name="Arnaud M.B."/>
            <person name="Bates S."/>
            <person name="Brown A.J."/>
            <person name="Brunke S."/>
            <person name="Costanzo M.C."/>
            <person name="Fitzpatrick D.A."/>
            <person name="de Groot P.W."/>
            <person name="Harris D."/>
            <person name="Hoyer L.L."/>
            <person name="Hube B."/>
            <person name="Klis F.M."/>
            <person name="Kodira C."/>
            <person name="Lennard N."/>
            <person name="Logue M.E."/>
            <person name="Martin R."/>
            <person name="Neiman A.M."/>
            <person name="Nikolaou E."/>
            <person name="Quail M.A."/>
            <person name="Quinn J."/>
            <person name="Santos M.C."/>
            <person name="Schmitzberger F.F."/>
            <person name="Sherlock G."/>
            <person name="Shah P."/>
            <person name="Silverstein K.A."/>
            <person name="Skrzypek M.S."/>
            <person name="Soll D."/>
            <person name="Staggs R."/>
            <person name="Stansfield I."/>
            <person name="Stumpf M.P."/>
            <person name="Sudbery P.E."/>
            <person name="Srikantha T."/>
            <person name="Zeng Q."/>
            <person name="Berman J."/>
            <person name="Berriman M."/>
            <person name="Heitman J."/>
            <person name="Gow N.A."/>
            <person name="Lorenz M.C."/>
            <person name="Birren B.W."/>
            <person name="Kellis M."/>
            <person name="Cuomo C.A."/>
        </authorList>
    </citation>
    <scope>NUCLEOTIDE SEQUENCE [LARGE SCALE GENOMIC DNA]</scope>
    <source>
        <strain evidence="6">ATCC 11503 / BCRC 21390 / CBS 2605 / JCM 1781 / NBRC 1676 / NRRL YB-4239</strain>
    </source>
</reference>
<keyword evidence="1" id="KW-0479">Metal-binding</keyword>
<evidence type="ECO:0000256" key="3">
    <source>
        <dbReference type="SAM" id="MobiDB-lite"/>
    </source>
</evidence>
<dbReference type="PANTHER" id="PTHR46910">
    <property type="entry name" value="TRANSCRIPTION FACTOR PDR1"/>
    <property type="match status" value="1"/>
</dbReference>
<dbReference type="eggNOG" id="ENOG502QTKQ">
    <property type="taxonomic scope" value="Eukaryota"/>
</dbReference>
<dbReference type="SMART" id="SM00906">
    <property type="entry name" value="Fungal_trans"/>
    <property type="match status" value="1"/>
</dbReference>
<keyword evidence="2" id="KW-0539">Nucleus</keyword>
<evidence type="ECO:0000313" key="6">
    <source>
        <dbReference type="Proteomes" id="UP000001996"/>
    </source>
</evidence>
<dbReference type="CDD" id="cd15485">
    <property type="entry name" value="ZIP_Cat8"/>
    <property type="match status" value="1"/>
</dbReference>
<feature type="region of interest" description="Disordered" evidence="3">
    <location>
        <begin position="658"/>
        <end position="691"/>
    </location>
</feature>
<feature type="domain" description="Zn(2)-C6 fungal-type" evidence="4">
    <location>
        <begin position="45"/>
        <end position="74"/>
    </location>
</feature>
<feature type="compositionally biased region" description="Basic and acidic residues" evidence="3">
    <location>
        <begin position="666"/>
        <end position="676"/>
    </location>
</feature>
<dbReference type="PANTHER" id="PTHR46910:SF12">
    <property type="entry name" value="REGULATORY PROTEIN CAT8"/>
    <property type="match status" value="1"/>
</dbReference>
<organism evidence="5 6">
    <name type="scientific">Lodderomyces elongisporus (strain ATCC 11503 / CBS 2605 / JCM 1781 / NBRC 1676 / NRRL YB-4239)</name>
    <name type="common">Yeast</name>
    <name type="synonym">Saccharomyces elongisporus</name>
    <dbReference type="NCBI Taxonomy" id="379508"/>
    <lineage>
        <taxon>Eukaryota</taxon>
        <taxon>Fungi</taxon>
        <taxon>Dikarya</taxon>
        <taxon>Ascomycota</taxon>
        <taxon>Saccharomycotina</taxon>
        <taxon>Pichiomycetes</taxon>
        <taxon>Debaryomycetaceae</taxon>
        <taxon>Candida/Lodderomyces clade</taxon>
        <taxon>Lodderomyces</taxon>
    </lineage>
</organism>
<protein>
    <recommendedName>
        <fullName evidence="4">Zn(2)-C6 fungal-type domain-containing protein</fullName>
    </recommendedName>
</protein>
<dbReference type="CDD" id="cd12148">
    <property type="entry name" value="fungal_TF_MHR"/>
    <property type="match status" value="1"/>
</dbReference>
<dbReference type="InParanoid" id="A5DTI1"/>
<dbReference type="EMBL" id="CH981524">
    <property type="protein sequence ID" value="EDK42489.1"/>
    <property type="molecule type" value="Genomic_DNA"/>
</dbReference>
<dbReference type="PROSITE" id="PS00463">
    <property type="entry name" value="ZN2_CY6_FUNGAL_1"/>
    <property type="match status" value="1"/>
</dbReference>
<proteinExistence type="predicted"/>
<dbReference type="InterPro" id="IPR001138">
    <property type="entry name" value="Zn2Cys6_DnaBD"/>
</dbReference>
<keyword evidence="6" id="KW-1185">Reference proteome</keyword>
<dbReference type="SMART" id="SM00066">
    <property type="entry name" value="GAL4"/>
    <property type="match status" value="1"/>
</dbReference>
<dbReference type="SUPFAM" id="SSF57701">
    <property type="entry name" value="Zn2/Cys6 DNA-binding domain"/>
    <property type="match status" value="1"/>
</dbReference>
<dbReference type="OrthoDB" id="1924787at2759"/>
<dbReference type="STRING" id="379508.A5DTI1"/>
<dbReference type="InterPro" id="IPR007219">
    <property type="entry name" value="XnlR_reg_dom"/>
</dbReference>
<evidence type="ECO:0000256" key="1">
    <source>
        <dbReference type="ARBA" id="ARBA00022723"/>
    </source>
</evidence>
<dbReference type="HOGENOM" id="CLU_004300_0_0_1"/>
<dbReference type="PROSITE" id="PS50048">
    <property type="entry name" value="ZN2_CY6_FUNGAL_2"/>
    <property type="match status" value="1"/>
</dbReference>
<dbReference type="CDD" id="cd00067">
    <property type="entry name" value="GAL4"/>
    <property type="match status" value="1"/>
</dbReference>
<dbReference type="VEuPathDB" id="FungiDB:LELG_00667"/>
<dbReference type="Pfam" id="PF00172">
    <property type="entry name" value="Zn_clus"/>
    <property type="match status" value="1"/>
</dbReference>
<dbReference type="Proteomes" id="UP000001996">
    <property type="component" value="Unassembled WGS sequence"/>
</dbReference>
<dbReference type="GO" id="GO:0008270">
    <property type="term" value="F:zinc ion binding"/>
    <property type="evidence" value="ECO:0007669"/>
    <property type="project" value="InterPro"/>
</dbReference>
<dbReference type="GO" id="GO:0003677">
    <property type="term" value="F:DNA binding"/>
    <property type="evidence" value="ECO:0007669"/>
    <property type="project" value="InterPro"/>
</dbReference>
<dbReference type="OMA" id="DCWRREL"/>
<dbReference type="AlphaFoldDB" id="A5DTI1"/>
<evidence type="ECO:0000313" key="5">
    <source>
        <dbReference type="EMBL" id="EDK42489.1"/>
    </source>
</evidence>
<dbReference type="Gene3D" id="4.10.240.10">
    <property type="entry name" value="Zn(2)-C6 fungal-type DNA-binding domain"/>
    <property type="match status" value="1"/>
</dbReference>
<dbReference type="InterPro" id="IPR036864">
    <property type="entry name" value="Zn2-C6_fun-type_DNA-bd_sf"/>
</dbReference>
<dbReference type="InterPro" id="IPR050987">
    <property type="entry name" value="AtrR-like"/>
</dbReference>
<dbReference type="KEGG" id="lel:PVL30_000642"/>
<feature type="region of interest" description="Disordered" evidence="3">
    <location>
        <begin position="133"/>
        <end position="153"/>
    </location>
</feature>
<sequence>MSSISESQLNNEVSTLNNSNGEYGVRSTAKKIRAPGSRIVRVAQACDRCRAKKTKCDGGNPCSTCSAVGMKCIVSDKLSRKAFPKGYTETLEERVRHLEAENKKLTGLLDLRGEQLEILNTQARLSVASGAITTESTSHNTNNQASSLPNNTQGERITASNLHLLDQQNAMHLHMHHHENGCSCGCALPNAVHDRPVSVAGSLYGAGPVSIASSVRLSDDEYDYDHSGYNGHNFNDDDDDDDDYDYDDDYNSLASVDDMPHRFAPNQKYEHKQEHEHEHEHGKVRIRNHFASNSTNKEASPAPGAFAAATAIAQMQMNKSFQQQQQKLERETNKQRMLTSLVATSMPRSTEETLCVPTLLARVCQAYGYDSQPSILAANTLASLKEQNGTVNLVSTDLDIQERLFKMIMNRDKISSLPDAEAIVFLRELIGFPVSRLDFDQLLTIYFQSWGNTLPILDKTHFLGNYVNILHILEFGIIPSDLKKGSFELIEKVGALLVLALSLGFLANKNNYLVHDNANFYISLMKRYDHLIHEFIKPNCLITKICSIQSLQILSLALQYCLAIGDLSTCYELRGRVISMAQQLRLHRCPAAVLAVNTSNEGNFTLQNFMQAERRILFWCVYCLDTYSSLNLGVPRLMKDFEIECAMPFSGKHSDIDKEGDEVDLNNDKQNHDHNHNHNHNNNNSNDDNDNDNDNVNILIINNTKLSIVGKVSRMALSVMLFCKVLANILDSIYSRFNHSDTLHKDRMLESWRRELPADFRFELDTNGLTLKLPENLHIDGQLWDHLTSQQLTLVYLYYHAKILIHLPIISKHGNHHNVGLSQKEQLMKGESDAASIVATMSVIQQSSHQILEVIKAYTKKVSSPILPIPINVAREQALLTLLVAKGTLDYIKGGHLYNSLKQLVLDSVAGLAGEAKYILPGTLTRNACKLLELTTLSILGVNLNKFQNGLKKKTTALGTPISKPAVKREPKLLRSKENVSLNFSGPKLVNNNSFNKNHNSNNTMKQEEVIISAINQPSTNSSAENQIGVNMELLDQTLNLDDMDSLESLLRFDPFSITPNNQMYMNEYVTDGSLGLVPFLEMPGPEVFDSNPNLEQTSFQNYSNR</sequence>
<gene>
    <name evidence="5" type="ORF">LELG_00667</name>
</gene>
<dbReference type="GO" id="GO:0006351">
    <property type="term" value="P:DNA-templated transcription"/>
    <property type="evidence" value="ECO:0007669"/>
    <property type="project" value="InterPro"/>
</dbReference>
<dbReference type="Pfam" id="PF04082">
    <property type="entry name" value="Fungal_trans"/>
    <property type="match status" value="1"/>
</dbReference>
<evidence type="ECO:0000256" key="2">
    <source>
        <dbReference type="ARBA" id="ARBA00023242"/>
    </source>
</evidence>